<feature type="compositionally biased region" description="Basic and acidic residues" evidence="1">
    <location>
        <begin position="507"/>
        <end position="523"/>
    </location>
</feature>
<feature type="region of interest" description="Disordered" evidence="1">
    <location>
        <begin position="737"/>
        <end position="772"/>
    </location>
</feature>
<feature type="compositionally biased region" description="Basic and acidic residues" evidence="1">
    <location>
        <begin position="737"/>
        <end position="749"/>
    </location>
</feature>
<dbReference type="InParanoid" id="J4I342"/>
<feature type="compositionally biased region" description="Basic and acidic residues" evidence="1">
    <location>
        <begin position="651"/>
        <end position="660"/>
    </location>
</feature>
<feature type="region of interest" description="Disordered" evidence="1">
    <location>
        <begin position="507"/>
        <end position="529"/>
    </location>
</feature>
<dbReference type="AlphaFoldDB" id="J4I342"/>
<feature type="transmembrane region" description="Helical" evidence="2">
    <location>
        <begin position="138"/>
        <end position="167"/>
    </location>
</feature>
<dbReference type="HOGENOM" id="CLU_012231_0_0_1"/>
<evidence type="ECO:0000313" key="3">
    <source>
        <dbReference type="EMBL" id="CCM06387.1"/>
    </source>
</evidence>
<dbReference type="OrthoDB" id="21151at2759"/>
<keyword evidence="2" id="KW-1133">Transmembrane helix</keyword>
<dbReference type="STRING" id="599839.J4I342"/>
<protein>
    <submittedName>
        <fullName evidence="3">Uncharacterized protein</fullName>
    </submittedName>
</protein>
<dbReference type="RefSeq" id="XP_012185670.1">
    <property type="nucleotide sequence ID" value="XM_012330280.1"/>
</dbReference>
<reference evidence="3 4" key="1">
    <citation type="journal article" date="2012" name="Appl. Environ. Microbiol.">
        <title>Short-read sequencing for genomic analysis of the brown rot fungus Fibroporia radiculosa.</title>
        <authorList>
            <person name="Tang J.D."/>
            <person name="Perkins A.D."/>
            <person name="Sonstegard T.S."/>
            <person name="Schroeder S.G."/>
            <person name="Burgess S.C."/>
            <person name="Diehl S.V."/>
        </authorList>
    </citation>
    <scope>NUCLEOTIDE SEQUENCE [LARGE SCALE GENOMIC DNA]</scope>
    <source>
        <strain evidence="3 4">TFFH 294</strain>
    </source>
</reference>
<evidence type="ECO:0000313" key="4">
    <source>
        <dbReference type="Proteomes" id="UP000006352"/>
    </source>
</evidence>
<feature type="compositionally biased region" description="Basic and acidic residues" evidence="1">
    <location>
        <begin position="809"/>
        <end position="824"/>
    </location>
</feature>
<keyword evidence="4" id="KW-1185">Reference proteome</keyword>
<feature type="region of interest" description="Disordered" evidence="1">
    <location>
        <begin position="794"/>
        <end position="824"/>
    </location>
</feature>
<keyword evidence="2" id="KW-0812">Transmembrane</keyword>
<feature type="compositionally biased region" description="Polar residues" evidence="1">
    <location>
        <begin position="750"/>
        <end position="765"/>
    </location>
</feature>
<accession>J4I342</accession>
<evidence type="ECO:0000256" key="2">
    <source>
        <dbReference type="SAM" id="Phobius"/>
    </source>
</evidence>
<dbReference type="GeneID" id="24101287"/>
<dbReference type="Proteomes" id="UP000006352">
    <property type="component" value="Unassembled WGS sequence"/>
</dbReference>
<feature type="region of interest" description="Disordered" evidence="1">
    <location>
        <begin position="95"/>
        <end position="120"/>
    </location>
</feature>
<evidence type="ECO:0000256" key="1">
    <source>
        <dbReference type="SAM" id="MobiDB-lite"/>
    </source>
</evidence>
<organism evidence="3 4">
    <name type="scientific">Fibroporia radiculosa</name>
    <dbReference type="NCBI Taxonomy" id="599839"/>
    <lineage>
        <taxon>Eukaryota</taxon>
        <taxon>Fungi</taxon>
        <taxon>Dikarya</taxon>
        <taxon>Basidiomycota</taxon>
        <taxon>Agaricomycotina</taxon>
        <taxon>Agaricomycetes</taxon>
        <taxon>Polyporales</taxon>
        <taxon>Fibroporiaceae</taxon>
        <taxon>Fibroporia</taxon>
    </lineage>
</organism>
<feature type="region of interest" description="Disordered" evidence="1">
    <location>
        <begin position="635"/>
        <end position="676"/>
    </location>
</feature>
<sequence>MAEPVFDEHPLEEYFRQSGENTQIIPGGSTEFSAEEELPSGCVRLPSFLLRAVEFVHHIYPSRPSPENEFAERFKYDVISSSLLSTSIAAPPSASRRTFLPELPGKLDDEGDDSTSATVKSNRRALTPPFFTELQWPVLLISLAVFALAAEFYFFAIFFIGGATYGWHSVKAHGAKANTMSAMLLGLNELISAGNVWDSAVNEAVSIIEKEERSIFYGPSNAHSPSSGLRVTLQSSSHTTQVQCDNVRQLLSALTDPSQVTQLSEMYAPASPVQPAFSILDHPRPVSDPIGRHRAVSPLMNKRATWNGSYAALALAGSPTARLKKRRSGVMGLLNPTAERIYASMSAPVSPHAPVSLQDVQEEEDSESSSESHLPQGEFFGAAALDLRRKRRVAGLEAISIPPPSYSPRPNRGSGSMAFNPVLPSILSSSRFTSVHTTRHPLSLSGLQMALHGALSAKRYACSHLLALRFDEDEDHSYWEDVRSVMALLTSTFEDASARLMEALDDAEKKRVKDQRPSPERSDGSPVRPARSMAEMISFAPMPSHLTRFAAHVDAISSALSDAREHLEECVASLRSQRTLGDDTSGDILSVPSPQGHPAFQAYDRLRKELGYALRECERGRERLLDIVSPKVAGREGADADLDEDDTPGLGHDDGSDASDKLGPTSPALPGRAIPEEQARLEAAPRRYDDDFDDATAHLLLTATSKHLPPPGVEQVFEADTGGVALFTRERSTLSREERIKLSKARREQSQSGSMSLSEPSQRPLNASWAPGGEVVQELKDVIWKVSERRRKMAELSESEQLGMAADTPRTDDSPGLDVHVEDS</sequence>
<name>J4I342_9APHY</name>
<feature type="region of interest" description="Disordered" evidence="1">
    <location>
        <begin position="349"/>
        <end position="375"/>
    </location>
</feature>
<keyword evidence="2" id="KW-0472">Membrane</keyword>
<proteinExistence type="predicted"/>
<gene>
    <name evidence="3" type="ORF">FIBRA_08646</name>
</gene>
<dbReference type="EMBL" id="HE797310">
    <property type="protein sequence ID" value="CCM06387.1"/>
    <property type="molecule type" value="Genomic_DNA"/>
</dbReference>